<dbReference type="InterPro" id="IPR049227">
    <property type="entry name" value="DUF6824"/>
</dbReference>
<name>A0A7S2L0T3_9STRA</name>
<evidence type="ECO:0000313" key="3">
    <source>
        <dbReference type="EMBL" id="CAD9592553.1"/>
    </source>
</evidence>
<accession>A0A7S2L0T3</accession>
<reference evidence="3" key="1">
    <citation type="submission" date="2021-01" db="EMBL/GenBank/DDBJ databases">
        <authorList>
            <person name="Corre E."/>
            <person name="Pelletier E."/>
            <person name="Niang G."/>
            <person name="Scheremetjew M."/>
            <person name="Finn R."/>
            <person name="Kale V."/>
            <person name="Holt S."/>
            <person name="Cochrane G."/>
            <person name="Meng A."/>
            <person name="Brown T."/>
            <person name="Cohen L."/>
        </authorList>
    </citation>
    <scope>NUCLEOTIDE SEQUENCE</scope>
    <source>
        <strain evidence="3">SM1012Den-03</strain>
    </source>
</reference>
<feature type="domain" description="DUF6824" evidence="2">
    <location>
        <begin position="83"/>
        <end position="168"/>
    </location>
</feature>
<feature type="region of interest" description="Disordered" evidence="1">
    <location>
        <begin position="380"/>
        <end position="411"/>
    </location>
</feature>
<feature type="compositionally biased region" description="Low complexity" evidence="1">
    <location>
        <begin position="216"/>
        <end position="228"/>
    </location>
</feature>
<feature type="region of interest" description="Disordered" evidence="1">
    <location>
        <begin position="193"/>
        <end position="235"/>
    </location>
</feature>
<dbReference type="AlphaFoldDB" id="A0A7S2L0T3"/>
<evidence type="ECO:0000259" key="2">
    <source>
        <dbReference type="Pfam" id="PF20710"/>
    </source>
</evidence>
<proteinExistence type="predicted"/>
<feature type="compositionally biased region" description="Basic and acidic residues" evidence="1">
    <location>
        <begin position="387"/>
        <end position="396"/>
    </location>
</feature>
<sequence length="419" mass="45542">MSSNNLSIMAAAAAAAASSSLSPSCLLAASSTSSSLLPGSTSTSSPKLLVLPPKLTASISPLQWNGTDYLVDGITRKDIHAHDVLSGRGGASNNHPGNEAFRQLVNKVKFDYLQCPKREKPLLAMRIVQAVRAQSPPGRFLQHDKLTDTWKDVGDTKAREKTSQALREGAPIIRDLAHKPSPSNLPNVLKQVKKEERKNEPTKKSDYVVSLPSTHSSGIPPSGLSPLSVETASKPDPSCLTFPNHPQMEEHRHPASTLSIEATRPSFYPQHSVESRRIVSGDFSAAARNELPPVPFEIVRGLLLGHIDPVTVATSILSREEAAIVAYRHHLNARPARMFPTAAPTEIIHGKKHLLEGPASGEPMVRDQTTSIESLELARIPSTSSTDHSEPKERTIKSPKQQTIQRRAPFKKRRLIVDA</sequence>
<protein>
    <recommendedName>
        <fullName evidence="2">DUF6824 domain-containing protein</fullName>
    </recommendedName>
</protein>
<dbReference type="EMBL" id="HBGZ01010485">
    <property type="protein sequence ID" value="CAD9592553.1"/>
    <property type="molecule type" value="Transcribed_RNA"/>
</dbReference>
<feature type="compositionally biased region" description="Basic and acidic residues" evidence="1">
    <location>
        <begin position="193"/>
        <end position="206"/>
    </location>
</feature>
<dbReference type="Pfam" id="PF20710">
    <property type="entry name" value="DUF6824"/>
    <property type="match status" value="1"/>
</dbReference>
<organism evidence="3">
    <name type="scientific">Skeletonema marinoi</name>
    <dbReference type="NCBI Taxonomy" id="267567"/>
    <lineage>
        <taxon>Eukaryota</taxon>
        <taxon>Sar</taxon>
        <taxon>Stramenopiles</taxon>
        <taxon>Ochrophyta</taxon>
        <taxon>Bacillariophyta</taxon>
        <taxon>Coscinodiscophyceae</taxon>
        <taxon>Thalassiosirophycidae</taxon>
        <taxon>Thalassiosirales</taxon>
        <taxon>Skeletonemataceae</taxon>
        <taxon>Skeletonema</taxon>
        <taxon>Skeletonema marinoi-dohrnii complex</taxon>
    </lineage>
</organism>
<gene>
    <name evidence="3" type="ORF">SMAR0320_LOCUS7511</name>
</gene>
<evidence type="ECO:0000256" key="1">
    <source>
        <dbReference type="SAM" id="MobiDB-lite"/>
    </source>
</evidence>